<reference evidence="2 3" key="1">
    <citation type="submission" date="2023-10" db="EMBL/GenBank/DDBJ databases">
        <title>Genome-Wide Identification Analysis in wild type Solanum Pinnatisectum Reveals Some Genes Defensing Phytophthora Infestans.</title>
        <authorList>
            <person name="Sun C."/>
        </authorList>
    </citation>
    <scope>NUCLEOTIDE SEQUENCE [LARGE SCALE GENOMIC DNA]</scope>
    <source>
        <strain evidence="2">LQN</strain>
        <tissue evidence="2">Leaf</tissue>
    </source>
</reference>
<sequence>MNLNTKTSRDVPNIDRIASFPVASTRHSSHMDVVHPTETTTRNEEAKLMEKRIWKEQHAKDQYTKNQTPENLSEETESLNFSFGMKNNSMNITPTPISCVMQDTNQDKDVEKSGHDQQQRSEQTWQNQQSKGKEVQIGQSMNKTIMQNFDANTEAHLHNVVNEQIIAKKNTGRLKKRSKTGIRSNPTPRLCGDLFHLRTKAQRKATNKKLQKPQDMNNAEEDKSNRTAGQKSLPIQGPNKGPSIINSQNTISM</sequence>
<feature type="region of interest" description="Disordered" evidence="1">
    <location>
        <begin position="106"/>
        <end position="135"/>
    </location>
</feature>
<feature type="region of interest" description="Disordered" evidence="1">
    <location>
        <begin position="58"/>
        <end position="77"/>
    </location>
</feature>
<comment type="caution">
    <text evidence="2">The sequence shown here is derived from an EMBL/GenBank/DDBJ whole genome shotgun (WGS) entry which is preliminary data.</text>
</comment>
<feature type="region of interest" description="Disordered" evidence="1">
    <location>
        <begin position="201"/>
        <end position="253"/>
    </location>
</feature>
<dbReference type="EMBL" id="JAWPEI010000017">
    <property type="protein sequence ID" value="KAK4707379.1"/>
    <property type="molecule type" value="Genomic_DNA"/>
</dbReference>
<protein>
    <submittedName>
        <fullName evidence="2">Uncharacterized protein</fullName>
    </submittedName>
</protein>
<name>A0AAV9K2I4_9SOLN</name>
<dbReference type="Proteomes" id="UP001311915">
    <property type="component" value="Unassembled WGS sequence"/>
</dbReference>
<organism evidence="2 3">
    <name type="scientific">Solanum pinnatisectum</name>
    <name type="common">tansyleaf nightshade</name>
    <dbReference type="NCBI Taxonomy" id="50273"/>
    <lineage>
        <taxon>Eukaryota</taxon>
        <taxon>Viridiplantae</taxon>
        <taxon>Streptophyta</taxon>
        <taxon>Embryophyta</taxon>
        <taxon>Tracheophyta</taxon>
        <taxon>Spermatophyta</taxon>
        <taxon>Magnoliopsida</taxon>
        <taxon>eudicotyledons</taxon>
        <taxon>Gunneridae</taxon>
        <taxon>Pentapetalae</taxon>
        <taxon>asterids</taxon>
        <taxon>lamiids</taxon>
        <taxon>Solanales</taxon>
        <taxon>Solanaceae</taxon>
        <taxon>Solanoideae</taxon>
        <taxon>Solaneae</taxon>
        <taxon>Solanum</taxon>
    </lineage>
</organism>
<feature type="compositionally biased region" description="Basic residues" evidence="1">
    <location>
        <begin position="201"/>
        <end position="211"/>
    </location>
</feature>
<keyword evidence="3" id="KW-1185">Reference proteome</keyword>
<accession>A0AAV9K2I4</accession>
<feature type="compositionally biased region" description="Polar residues" evidence="1">
    <location>
        <begin position="244"/>
        <end position="253"/>
    </location>
</feature>
<proteinExistence type="predicted"/>
<gene>
    <name evidence="2" type="ORF">R3W88_033068</name>
</gene>
<feature type="compositionally biased region" description="Basic and acidic residues" evidence="1">
    <location>
        <begin position="106"/>
        <end position="119"/>
    </location>
</feature>
<dbReference type="AlphaFoldDB" id="A0AAV9K2I4"/>
<evidence type="ECO:0000256" key="1">
    <source>
        <dbReference type="SAM" id="MobiDB-lite"/>
    </source>
</evidence>
<feature type="compositionally biased region" description="Polar residues" evidence="1">
    <location>
        <begin position="120"/>
        <end position="130"/>
    </location>
</feature>
<evidence type="ECO:0000313" key="3">
    <source>
        <dbReference type="Proteomes" id="UP001311915"/>
    </source>
</evidence>
<evidence type="ECO:0000313" key="2">
    <source>
        <dbReference type="EMBL" id="KAK4707379.1"/>
    </source>
</evidence>